<accession>A0ABW3WEZ6</accession>
<reference evidence="6" key="1">
    <citation type="journal article" date="2019" name="Int. J. Syst. Evol. Microbiol.">
        <title>The Global Catalogue of Microorganisms (GCM) 10K type strain sequencing project: providing services to taxonomists for standard genome sequencing and annotation.</title>
        <authorList>
            <consortium name="The Broad Institute Genomics Platform"/>
            <consortium name="The Broad Institute Genome Sequencing Center for Infectious Disease"/>
            <person name="Wu L."/>
            <person name="Ma J."/>
        </authorList>
    </citation>
    <scope>NUCLEOTIDE SEQUENCE [LARGE SCALE GENOMIC DNA]</scope>
    <source>
        <strain evidence="6">CCUG 48884</strain>
    </source>
</reference>
<name>A0ABW3WEZ6_9RHOO</name>
<evidence type="ECO:0000313" key="6">
    <source>
        <dbReference type="Proteomes" id="UP001597158"/>
    </source>
</evidence>
<comment type="pathway">
    <text evidence="1">Cofactor biosynthesis; riboflavin biosynthesis.</text>
</comment>
<evidence type="ECO:0000259" key="4">
    <source>
        <dbReference type="Pfam" id="PF01872"/>
    </source>
</evidence>
<dbReference type="Pfam" id="PF01872">
    <property type="entry name" value="RibD_C"/>
    <property type="match status" value="1"/>
</dbReference>
<dbReference type="Proteomes" id="UP001597158">
    <property type="component" value="Unassembled WGS sequence"/>
</dbReference>
<evidence type="ECO:0000256" key="1">
    <source>
        <dbReference type="ARBA" id="ARBA00005104"/>
    </source>
</evidence>
<keyword evidence="3" id="KW-0560">Oxidoreductase</keyword>
<gene>
    <name evidence="5" type="ORF">ACFQ4M_13540</name>
</gene>
<protein>
    <submittedName>
        <fullName evidence="5">RibD family protein</fullName>
    </submittedName>
</protein>
<dbReference type="InterPro" id="IPR002734">
    <property type="entry name" value="RibDG_C"/>
</dbReference>
<dbReference type="InterPro" id="IPR024072">
    <property type="entry name" value="DHFR-like_dom_sf"/>
</dbReference>
<evidence type="ECO:0000313" key="5">
    <source>
        <dbReference type="EMBL" id="MFD1264602.1"/>
    </source>
</evidence>
<dbReference type="InterPro" id="IPR050765">
    <property type="entry name" value="Riboflavin_Biosynth_HTPR"/>
</dbReference>
<feature type="domain" description="Bacterial bifunctional deaminase-reductase C-terminal" evidence="4">
    <location>
        <begin position="33"/>
        <end position="206"/>
    </location>
</feature>
<dbReference type="Gene3D" id="3.40.430.10">
    <property type="entry name" value="Dihydrofolate Reductase, subunit A"/>
    <property type="match status" value="1"/>
</dbReference>
<evidence type="ECO:0000256" key="2">
    <source>
        <dbReference type="ARBA" id="ARBA00022857"/>
    </source>
</evidence>
<evidence type="ECO:0000256" key="3">
    <source>
        <dbReference type="ARBA" id="ARBA00023002"/>
    </source>
</evidence>
<dbReference type="EMBL" id="JBHTMC010000026">
    <property type="protein sequence ID" value="MFD1264602.1"/>
    <property type="molecule type" value="Genomic_DNA"/>
</dbReference>
<keyword evidence="6" id="KW-1185">Reference proteome</keyword>
<dbReference type="RefSeq" id="WP_277832308.1">
    <property type="nucleotide sequence ID" value="NZ_JARQZE010000004.1"/>
</dbReference>
<dbReference type="PANTHER" id="PTHR38011">
    <property type="entry name" value="DIHYDROFOLATE REDUCTASE FAMILY PROTEIN (AFU_ORTHOLOGUE AFUA_8G06820)"/>
    <property type="match status" value="1"/>
</dbReference>
<sequence length="245" mass="25932">MVAGGGWRFDTVVDAVTEALLDTFLPLVASCRPWTVAQIGQSLDGRIATQSGASHYINGIEARTHLHRLRAVADAVVVGVGTLNADDPLLTVRHVSGPQPLRVVLDPSGRAAPQARMFADGSGACLLIRGEGAGEVRAEGQVRMLRLPTREGRFAPAEVVQALHAEGCRRVLVEGGGLTVSGFLEAGVLDRLHVLVAPMLIGSGRPGLSLPVIDTLEGALRPRCRYFACGDDVLFDLDFGDERGI</sequence>
<comment type="caution">
    <text evidence="5">The sequence shown here is derived from an EMBL/GenBank/DDBJ whole genome shotgun (WGS) entry which is preliminary data.</text>
</comment>
<keyword evidence="2" id="KW-0521">NADP</keyword>
<proteinExistence type="predicted"/>
<organism evidence="5 6">
    <name type="scientific">Thauera mechernichensis</name>
    <dbReference type="NCBI Taxonomy" id="82788"/>
    <lineage>
        <taxon>Bacteria</taxon>
        <taxon>Pseudomonadati</taxon>
        <taxon>Pseudomonadota</taxon>
        <taxon>Betaproteobacteria</taxon>
        <taxon>Rhodocyclales</taxon>
        <taxon>Zoogloeaceae</taxon>
        <taxon>Thauera</taxon>
    </lineage>
</organism>
<dbReference type="PANTHER" id="PTHR38011:SF7">
    <property type="entry name" value="2,5-DIAMINO-6-RIBOSYLAMINO-4(3H)-PYRIMIDINONE 5'-PHOSPHATE REDUCTASE"/>
    <property type="match status" value="1"/>
</dbReference>
<dbReference type="SUPFAM" id="SSF53597">
    <property type="entry name" value="Dihydrofolate reductase-like"/>
    <property type="match status" value="1"/>
</dbReference>